<dbReference type="PANTHER" id="PTHR31849:SF1">
    <property type="entry name" value="CYSTEINE-RICH DPF MOTIF DOMAIN-CONTAINING PROTEIN 1"/>
    <property type="match status" value="1"/>
</dbReference>
<evidence type="ECO:0000313" key="4">
    <source>
        <dbReference type="EMBL" id="CAG2057684.1"/>
    </source>
</evidence>
<name>A0ABN7NPA7_TIMPD</name>
<gene>
    <name evidence="4" type="ORF">TPAB3V08_LOCUS4661</name>
</gene>
<proteinExistence type="inferred from homology"/>
<evidence type="ECO:0000259" key="3">
    <source>
        <dbReference type="Pfam" id="PF10170"/>
    </source>
</evidence>
<dbReference type="PRINTS" id="PR01995">
    <property type="entry name" value="UPF0595"/>
</dbReference>
<dbReference type="Proteomes" id="UP001153148">
    <property type="component" value="Unassembled WGS sequence"/>
</dbReference>
<comment type="caution">
    <text evidence="4">The sequence shown here is derived from an EMBL/GenBank/DDBJ whole genome shotgun (WGS) entry which is preliminary data.</text>
</comment>
<evidence type="ECO:0000313" key="5">
    <source>
        <dbReference type="Proteomes" id="UP001153148"/>
    </source>
</evidence>
<organism evidence="4 5">
    <name type="scientific">Timema podura</name>
    <name type="common">Walking stick</name>
    <dbReference type="NCBI Taxonomy" id="61482"/>
    <lineage>
        <taxon>Eukaryota</taxon>
        <taxon>Metazoa</taxon>
        <taxon>Ecdysozoa</taxon>
        <taxon>Arthropoda</taxon>
        <taxon>Hexapoda</taxon>
        <taxon>Insecta</taxon>
        <taxon>Pterygota</taxon>
        <taxon>Neoptera</taxon>
        <taxon>Polyneoptera</taxon>
        <taxon>Phasmatodea</taxon>
        <taxon>Timematodea</taxon>
        <taxon>Timematoidea</taxon>
        <taxon>Timematidae</taxon>
        <taxon>Timema</taxon>
    </lineage>
</organism>
<evidence type="ECO:0000256" key="1">
    <source>
        <dbReference type="ARBA" id="ARBA00007917"/>
    </source>
</evidence>
<dbReference type="InterPro" id="IPR042426">
    <property type="entry name" value="CDPF1"/>
</dbReference>
<dbReference type="Pfam" id="PF10170">
    <property type="entry name" value="C6_DPF"/>
    <property type="match status" value="1"/>
</dbReference>
<feature type="domain" description="Cysteine-rich DPF motif" evidence="3">
    <location>
        <begin position="14"/>
        <end position="82"/>
    </location>
</feature>
<dbReference type="PANTHER" id="PTHR31849">
    <property type="entry name" value="CYSTEINE-RICH PDF MOTIF DOMAIN-CONTAINING PROTEIN 1"/>
    <property type="match status" value="1"/>
</dbReference>
<reference evidence="4" key="1">
    <citation type="submission" date="2021-03" db="EMBL/GenBank/DDBJ databases">
        <authorList>
            <person name="Tran Van P."/>
        </authorList>
    </citation>
    <scope>NUCLEOTIDE SEQUENCE</scope>
</reference>
<dbReference type="EMBL" id="CAJPIN010005840">
    <property type="protein sequence ID" value="CAG2057684.1"/>
    <property type="molecule type" value="Genomic_DNA"/>
</dbReference>
<accession>A0ABN7NPA7</accession>
<protein>
    <recommendedName>
        <fullName evidence="2">Cysteine-rich DPF motif domain-containing protein 1</fullName>
    </recommendedName>
</protein>
<evidence type="ECO:0000256" key="2">
    <source>
        <dbReference type="ARBA" id="ARBA00014801"/>
    </source>
</evidence>
<comment type="similarity">
    <text evidence="1">Belongs to the CDPF1 family.</text>
</comment>
<feature type="non-terminal residue" evidence="4">
    <location>
        <position position="150"/>
    </location>
</feature>
<keyword evidence="5" id="KW-1185">Reference proteome</keyword>
<sequence>MEAEPPAQIEGGEFVCSTCGLTEHYTYKGKQPPFCKKISFIDDSYVMKDPFSPPNKNQFLLLGCLAFLETLPLVFSSDCTTFPRNCFFGFFELLTKWEVSNEDRFPGIMFSFRVLLCKVNLNMVFIQKSAISSKCLVSRILFHKADKHVD</sequence>
<dbReference type="InterPro" id="IPR018785">
    <property type="entry name" value="CDPF1_dom"/>
</dbReference>